<dbReference type="InterPro" id="IPR000595">
    <property type="entry name" value="cNMP-bd_dom"/>
</dbReference>
<organism evidence="2 3">
    <name type="scientific">Halobacteriovorax marinus</name>
    <dbReference type="NCBI Taxonomy" id="97084"/>
    <lineage>
        <taxon>Bacteria</taxon>
        <taxon>Pseudomonadati</taxon>
        <taxon>Bdellovibrionota</taxon>
        <taxon>Bacteriovoracia</taxon>
        <taxon>Bacteriovoracales</taxon>
        <taxon>Halobacteriovoraceae</taxon>
        <taxon>Halobacteriovorax</taxon>
    </lineage>
</organism>
<proteinExistence type="predicted"/>
<reference evidence="3" key="1">
    <citation type="journal article" date="2017" name="Proc. Natl. Acad. Sci. U.S.A.">
        <title>Simulation of Deepwater Horizon oil plume reveals substrate specialization within a complex community of hydrocarbon-degraders.</title>
        <authorList>
            <person name="Hu P."/>
            <person name="Dubinsky E.A."/>
            <person name="Probst A.J."/>
            <person name="Wang J."/>
            <person name="Sieber C.M.K."/>
            <person name="Tom L.M."/>
            <person name="Gardinali P."/>
            <person name="Banfield J.F."/>
            <person name="Atlas R.M."/>
            <person name="Andersen G.L."/>
        </authorList>
    </citation>
    <scope>NUCLEOTIDE SEQUENCE [LARGE SCALE GENOMIC DNA]</scope>
</reference>
<evidence type="ECO:0000259" key="1">
    <source>
        <dbReference type="PROSITE" id="PS50042"/>
    </source>
</evidence>
<dbReference type="EMBL" id="MAAO01000007">
    <property type="protein sequence ID" value="OUR95885.1"/>
    <property type="molecule type" value="Genomic_DNA"/>
</dbReference>
<feature type="domain" description="Cyclic nucleotide-binding" evidence="1">
    <location>
        <begin position="38"/>
        <end position="142"/>
    </location>
</feature>
<dbReference type="Gene3D" id="2.60.120.10">
    <property type="entry name" value="Jelly Rolls"/>
    <property type="match status" value="1"/>
</dbReference>
<dbReference type="Proteomes" id="UP000196531">
    <property type="component" value="Unassembled WGS sequence"/>
</dbReference>
<accession>A0A1Y5F9D1</accession>
<dbReference type="AlphaFoldDB" id="A0A1Y5F9D1"/>
<dbReference type="SUPFAM" id="SSF51206">
    <property type="entry name" value="cAMP-binding domain-like"/>
    <property type="match status" value="1"/>
</dbReference>
<dbReference type="InterPro" id="IPR018490">
    <property type="entry name" value="cNMP-bd_dom_sf"/>
</dbReference>
<dbReference type="Pfam" id="PF00027">
    <property type="entry name" value="cNMP_binding"/>
    <property type="match status" value="1"/>
</dbReference>
<dbReference type="PROSITE" id="PS50042">
    <property type="entry name" value="CNMP_BINDING_3"/>
    <property type="match status" value="1"/>
</dbReference>
<evidence type="ECO:0000313" key="3">
    <source>
        <dbReference type="Proteomes" id="UP000196531"/>
    </source>
</evidence>
<gene>
    <name evidence="2" type="ORF">A9Q84_14855</name>
</gene>
<protein>
    <recommendedName>
        <fullName evidence="1">Cyclic nucleotide-binding domain-containing protein</fullName>
    </recommendedName>
</protein>
<sequence length="201" mass="23484">MEITKSEIYLKTLLDSMNSYAPISKETWDDFKQICRVYEIKKDEEIVSLGVKSESIFFVSKGIFRAYVLGGEDGEKDVVKNFFAEGRFPASMTSMLRDEVSNFCIQALEPSIVIKINFKGYRELLEKHEDLKWYHIQYIEKHWLLEREPQELSLLNQDAKERYLGFLAQYPGTIDRVALYHVASRIGVTPTQLSRIRKDLK</sequence>
<dbReference type="InterPro" id="IPR014710">
    <property type="entry name" value="RmlC-like_jellyroll"/>
</dbReference>
<evidence type="ECO:0000313" key="2">
    <source>
        <dbReference type="EMBL" id="OUR95885.1"/>
    </source>
</evidence>
<name>A0A1Y5F9D1_9BACT</name>
<comment type="caution">
    <text evidence="2">The sequence shown here is derived from an EMBL/GenBank/DDBJ whole genome shotgun (WGS) entry which is preliminary data.</text>
</comment>